<dbReference type="AlphaFoldDB" id="A0A8A7KIB2"/>
<dbReference type="Pfam" id="PF20442">
    <property type="entry name" value="BrxL_N"/>
    <property type="match status" value="1"/>
</dbReference>
<proteinExistence type="predicted"/>
<gene>
    <name evidence="2" type="primary">brxL</name>
    <name evidence="2" type="ORF">GM661_11730</name>
</gene>
<name>A0A8A7KIB2_9FIRM</name>
<reference evidence="2" key="1">
    <citation type="submission" date="2019-12" db="EMBL/GenBank/DDBJ databases">
        <authorList>
            <person name="zhang j."/>
            <person name="sun C.M."/>
        </authorList>
    </citation>
    <scope>NUCLEOTIDE SEQUENCE</scope>
    <source>
        <strain evidence="2">NS-1</strain>
    </source>
</reference>
<dbReference type="Proteomes" id="UP000665020">
    <property type="component" value="Chromosome"/>
</dbReference>
<dbReference type="GO" id="GO:0008233">
    <property type="term" value="F:peptidase activity"/>
    <property type="evidence" value="ECO:0007669"/>
    <property type="project" value="UniProtKB-KW"/>
</dbReference>
<dbReference type="EMBL" id="CP046640">
    <property type="protein sequence ID" value="QTL98587.1"/>
    <property type="molecule type" value="Genomic_DNA"/>
</dbReference>
<dbReference type="Pfam" id="PF13337">
    <property type="entry name" value="BrxL_ATPase"/>
    <property type="match status" value="1"/>
</dbReference>
<dbReference type="InterPro" id="IPR046838">
    <property type="entry name" value="BrxL_N"/>
</dbReference>
<dbReference type="KEGG" id="ifn:GM661_11730"/>
<evidence type="ECO:0000259" key="1">
    <source>
        <dbReference type="Pfam" id="PF20442"/>
    </source>
</evidence>
<organism evidence="2 3">
    <name type="scientific">Iocasia fonsfrigidae</name>
    <dbReference type="NCBI Taxonomy" id="2682810"/>
    <lineage>
        <taxon>Bacteria</taxon>
        <taxon>Bacillati</taxon>
        <taxon>Bacillota</taxon>
        <taxon>Clostridia</taxon>
        <taxon>Halanaerobiales</taxon>
        <taxon>Halanaerobiaceae</taxon>
        <taxon>Iocasia</taxon>
    </lineage>
</organism>
<dbReference type="RefSeq" id="WP_230866995.1">
    <property type="nucleotide sequence ID" value="NZ_CP046640.1"/>
</dbReference>
<keyword evidence="2" id="KW-0645">Protease</keyword>
<keyword evidence="2" id="KW-0378">Hydrolase</keyword>
<protein>
    <submittedName>
        <fullName evidence="2">BREX system Lon protease-like protein BrxL</fullName>
    </submittedName>
</protein>
<dbReference type="InterPro" id="IPR014061">
    <property type="entry name" value="BrxL-like"/>
</dbReference>
<evidence type="ECO:0000313" key="3">
    <source>
        <dbReference type="Proteomes" id="UP000665020"/>
    </source>
</evidence>
<dbReference type="GO" id="GO:0006508">
    <property type="term" value="P:proteolysis"/>
    <property type="evidence" value="ECO:0007669"/>
    <property type="project" value="UniProtKB-KW"/>
</dbReference>
<sequence length="653" mass="75513">MPTVEKKGDEVFSDKLIKKEYINKLRNNHNIPHYVIENIIHRSEKPPTDPDLFSEMISGKLVDPKKSASLLSKIRGEGTCSIIDKLKVKYFQSNKKYLADCLNLGINRVLVEKELIRENPCLLEKEQWCEIKIKYLNDVASPDIEFALEELILLQGNSFDFKDYVKRVASLDTEHWLDLLFRSIGLEIDQLTQRQSYLLLARLIPFVEKNYNLIELGYRGTGKSYLYRQMTDDSILVSGGKTTIANMFYNLGTRQIGLVGRKNVIAFDEVAHVNFKDSTAVQIMKDYMESGSFSRGSHDIYADSSIVLLGNINEDIKLLLNKNVFTPLPELLRDMALIDRLNFYLPGWEINKLLTDCLTGKNGLLDNYLFAAFNRLRDEDYTEIVEDYFQLDKNLDTRDSRSVKKTVAGYIKLLHPDGNVSKARLKNYLELALEGRKRIKDYLVKFYPFEYSEQLFECAAVGGSEKVIPSLPEDKYNYQLKQKLPEPGVIYIGQIINNNELAILKVKIKSYSYGKGRLSFVNTYDKEIMKQLKKSFVNIKGKSTEIRKAINQRDFHIEFIPLLKEINADISKAFFVALYSLIYNKVITTSFIISEKSKLFRESFKNQSIRAIKIEEKGKLKTLLPIKTDDFNLYIEIPREVYENVHDYILLTE</sequence>
<evidence type="ECO:0000313" key="2">
    <source>
        <dbReference type="EMBL" id="QTL98587.1"/>
    </source>
</evidence>
<feature type="domain" description="BREX system Lon protease-like BrxL N-terminal" evidence="1">
    <location>
        <begin position="10"/>
        <end position="135"/>
    </location>
</feature>
<dbReference type="NCBIfam" id="TIGR02688">
    <property type="entry name" value="BREX system Lon protease-like protein BrxL"/>
    <property type="match status" value="1"/>
</dbReference>
<accession>A0A8A7KIB2</accession>
<keyword evidence="3" id="KW-1185">Reference proteome</keyword>